<dbReference type="EMBL" id="CP024988">
    <property type="protein sequence ID" value="AWT26827.1"/>
    <property type="molecule type" value="Genomic_DNA"/>
</dbReference>
<feature type="chain" id="PRO_5016310824" description="DUF2020 domain-containing protein" evidence="2">
    <location>
        <begin position="28"/>
        <end position="206"/>
    </location>
</feature>
<keyword evidence="5" id="KW-1185">Reference proteome</keyword>
<dbReference type="InterPro" id="IPR018567">
    <property type="entry name" value="DUF2020"/>
</dbReference>
<protein>
    <recommendedName>
        <fullName evidence="3">DUF2020 domain-containing protein</fullName>
    </recommendedName>
</protein>
<feature type="compositionally biased region" description="Polar residues" evidence="1">
    <location>
        <begin position="32"/>
        <end position="52"/>
    </location>
</feature>
<dbReference type="Pfam" id="PF09449">
    <property type="entry name" value="DUF2020"/>
    <property type="match status" value="1"/>
</dbReference>
<evidence type="ECO:0000256" key="1">
    <source>
        <dbReference type="SAM" id="MobiDB-lite"/>
    </source>
</evidence>
<evidence type="ECO:0000313" key="5">
    <source>
        <dbReference type="Proteomes" id="UP000247696"/>
    </source>
</evidence>
<evidence type="ECO:0000259" key="3">
    <source>
        <dbReference type="Pfam" id="PF09449"/>
    </source>
</evidence>
<feature type="domain" description="DUF2020" evidence="3">
    <location>
        <begin position="70"/>
        <end position="206"/>
    </location>
</feature>
<dbReference type="KEGG" id="cpre:Csp1_20650"/>
<evidence type="ECO:0000256" key="2">
    <source>
        <dbReference type="SAM" id="SignalP"/>
    </source>
</evidence>
<feature type="region of interest" description="Disordered" evidence="1">
    <location>
        <begin position="139"/>
        <end position="163"/>
    </location>
</feature>
<accession>A0A2Z3YXM2</accession>
<proteinExistence type="predicted"/>
<gene>
    <name evidence="4" type="ORF">Csp1_20650</name>
</gene>
<name>A0A2Z3YXM2_9CORY</name>
<dbReference type="InterPro" id="IPR016123">
    <property type="entry name" value="Mog1/PsbP_a/b/a-sand"/>
</dbReference>
<dbReference type="Gene3D" id="3.40.1000.10">
    <property type="entry name" value="Mog1/PsbP, alpha/beta/alpha sandwich"/>
    <property type="match status" value="1"/>
</dbReference>
<dbReference type="OrthoDB" id="4774058at2"/>
<dbReference type="AlphaFoldDB" id="A0A2Z3YXM2"/>
<feature type="region of interest" description="Disordered" evidence="1">
    <location>
        <begin position="32"/>
        <end position="55"/>
    </location>
</feature>
<keyword evidence="2" id="KW-0732">Signal</keyword>
<feature type="signal peptide" evidence="2">
    <location>
        <begin position="1"/>
        <end position="27"/>
    </location>
</feature>
<organism evidence="4 5">
    <name type="scientific">Corynebacterium provencense</name>
    <dbReference type="NCBI Taxonomy" id="1737425"/>
    <lineage>
        <taxon>Bacteria</taxon>
        <taxon>Bacillati</taxon>
        <taxon>Actinomycetota</taxon>
        <taxon>Actinomycetes</taxon>
        <taxon>Mycobacteriales</taxon>
        <taxon>Corynebacteriaceae</taxon>
        <taxon>Corynebacterium</taxon>
    </lineage>
</organism>
<evidence type="ECO:0000313" key="4">
    <source>
        <dbReference type="EMBL" id="AWT26827.1"/>
    </source>
</evidence>
<dbReference type="PROSITE" id="PS51257">
    <property type="entry name" value="PROKAR_LIPOPROTEIN"/>
    <property type="match status" value="1"/>
</dbReference>
<sequence>MRVHQSFLHVTSAAALTLATACSPSFPATQETTVQASELSSGTGQGNETTWPAVTGSELPVGEAADLTGPRDAVCPYLDGGEVEQSTGERWTGTSLDQRFDPPACVFWSYGESPQVVVRVRTMTTHSAAVDEVNHAAPVDSTTKATQPEGWSGGRGGSSDSEYGVPGGGAVYAVYRDNVAVVVNTTQDQSVKAQRLAEETISRLGL</sequence>
<dbReference type="Proteomes" id="UP000247696">
    <property type="component" value="Chromosome"/>
</dbReference>
<dbReference type="STRING" id="1737425.GCA_900049755_02798"/>
<dbReference type="SUPFAM" id="SSF55724">
    <property type="entry name" value="Mog1p/PsbP-like"/>
    <property type="match status" value="1"/>
</dbReference>
<reference evidence="5" key="1">
    <citation type="submission" date="2017-11" db="EMBL/GenBank/DDBJ databases">
        <title>Otitis media/interna in a cat caused by the recently described species Corynebacterium provencense.</title>
        <authorList>
            <person name="Kittl S."/>
            <person name="Brodard I."/>
            <person name="Rychener L."/>
            <person name="Jores J."/>
            <person name="Roosje P."/>
            <person name="Gobeli Brawand S."/>
        </authorList>
    </citation>
    <scope>NUCLEOTIDE SEQUENCE [LARGE SCALE GENOMIC DNA]</scope>
    <source>
        <strain evidence="5">17KM38</strain>
    </source>
</reference>